<evidence type="ECO:0000313" key="1">
    <source>
        <dbReference type="EnsemblPlants" id="LPERR10G09930.1"/>
    </source>
</evidence>
<reference evidence="1 2" key="1">
    <citation type="submission" date="2012-08" db="EMBL/GenBank/DDBJ databases">
        <title>Oryza genome evolution.</title>
        <authorList>
            <person name="Wing R.A."/>
        </authorList>
    </citation>
    <scope>NUCLEOTIDE SEQUENCE</scope>
</reference>
<reference evidence="1" key="3">
    <citation type="submission" date="2015-04" db="UniProtKB">
        <authorList>
            <consortium name="EnsemblPlants"/>
        </authorList>
    </citation>
    <scope>IDENTIFICATION</scope>
</reference>
<dbReference type="Gramene" id="LPERR10G09930.1">
    <property type="protein sequence ID" value="LPERR10G09930.1"/>
    <property type="gene ID" value="LPERR10G09930"/>
</dbReference>
<sequence>MGAFLEEHFGDDLPAVEVSRVAFEEISFGRLLEPDANFYQTSAKVNTHLSSIVVSISLFDGDKMLFACSGIPLPCGRCRENLARFVTSAYFVKEFNDKRNRDDNLRVKVRLPDKTIATGFLGLYDNDIAIVTCLGLHDVRHIDFKESPDIPDAMDVLAAGRAFYSGNLMAMDGSLCREDDTWAPFTQDISKAVLGGPLLGKDGGLLGMNFRVNDDKIVTYGFLPNASLHQRLKHFGILEPKHLHFRGYSLPPGVSSIVPSGFLKTIYWLRSWGYPMPPPLVLEFNGELCNKFQGRFGDLLAWRWYPFRDPSGCRKEGVWEKLPKQVVKVISRRVVSLTSLKNHVKTFACTGLFIKLPGYTANRTVILTSANLVNPRDEDDIDSTLRIEVFLPPNQRGIGTLEFYDLNYNIAIVSLNKNFNSVRPQDIFSNTLQNLSGKVVAVGREVIHGPLMGTFGGVIHPKVQVS</sequence>
<dbReference type="STRING" id="77586.A0A0D9XKP4"/>
<proteinExistence type="predicted"/>
<dbReference type="eggNOG" id="KOG0017">
    <property type="taxonomic scope" value="Eukaryota"/>
</dbReference>
<dbReference type="PANTHER" id="PTHR18868:SF28">
    <property type="entry name" value="PEPTIDASE S1 DOMAIN-CONTAINING PROTEIN"/>
    <property type="match status" value="1"/>
</dbReference>
<evidence type="ECO:0000313" key="2">
    <source>
        <dbReference type="Proteomes" id="UP000032180"/>
    </source>
</evidence>
<dbReference type="AlphaFoldDB" id="A0A0D9XKP4"/>
<dbReference type="EnsemblPlants" id="LPERR10G09930.1">
    <property type="protein sequence ID" value="LPERR10G09930.1"/>
    <property type="gene ID" value="LPERR10G09930"/>
</dbReference>
<dbReference type="InterPro" id="IPR009003">
    <property type="entry name" value="Peptidase_S1_PA"/>
</dbReference>
<dbReference type="SUPFAM" id="SSF50494">
    <property type="entry name" value="Trypsin-like serine proteases"/>
    <property type="match status" value="2"/>
</dbReference>
<dbReference type="PANTHER" id="PTHR18868">
    <property type="entry name" value="OS07G0665300 PROTEIN-RELATED"/>
    <property type="match status" value="1"/>
</dbReference>
<protein>
    <submittedName>
        <fullName evidence="1">Uncharacterized protein</fullName>
    </submittedName>
</protein>
<organism evidence="1 2">
    <name type="scientific">Leersia perrieri</name>
    <dbReference type="NCBI Taxonomy" id="77586"/>
    <lineage>
        <taxon>Eukaryota</taxon>
        <taxon>Viridiplantae</taxon>
        <taxon>Streptophyta</taxon>
        <taxon>Embryophyta</taxon>
        <taxon>Tracheophyta</taxon>
        <taxon>Spermatophyta</taxon>
        <taxon>Magnoliopsida</taxon>
        <taxon>Liliopsida</taxon>
        <taxon>Poales</taxon>
        <taxon>Poaceae</taxon>
        <taxon>BOP clade</taxon>
        <taxon>Oryzoideae</taxon>
        <taxon>Oryzeae</taxon>
        <taxon>Oryzinae</taxon>
        <taxon>Leersia</taxon>
    </lineage>
</organism>
<keyword evidence="2" id="KW-1185">Reference proteome</keyword>
<accession>A0A0D9XKP4</accession>
<dbReference type="HOGENOM" id="CLU_022970_3_1_1"/>
<name>A0A0D9XKP4_9ORYZ</name>
<reference evidence="2" key="2">
    <citation type="submission" date="2013-12" db="EMBL/GenBank/DDBJ databases">
        <authorList>
            <person name="Yu Y."/>
            <person name="Lee S."/>
            <person name="de Baynast K."/>
            <person name="Wissotski M."/>
            <person name="Liu L."/>
            <person name="Talag J."/>
            <person name="Goicoechea J."/>
            <person name="Angelova A."/>
            <person name="Jetty R."/>
            <person name="Kudrna D."/>
            <person name="Golser W."/>
            <person name="Rivera L."/>
            <person name="Zhang J."/>
            <person name="Wing R."/>
        </authorList>
    </citation>
    <scope>NUCLEOTIDE SEQUENCE</scope>
</reference>
<dbReference type="Proteomes" id="UP000032180">
    <property type="component" value="Chromosome 10"/>
</dbReference>